<reference evidence="2 3" key="1">
    <citation type="submission" date="2016-03" db="EMBL/GenBank/DDBJ databases">
        <title>Acetic acid bacteria sequencing.</title>
        <authorList>
            <person name="Brandt J."/>
            <person name="Jakob F."/>
            <person name="Vogel R.F."/>
        </authorList>
    </citation>
    <scope>NUCLEOTIDE SEQUENCE [LARGE SCALE GENOMIC DNA]</scope>
    <source>
        <strain evidence="2 3">TMW2.1153</strain>
    </source>
</reference>
<dbReference type="Proteomes" id="UP000188937">
    <property type="component" value="Chromosome"/>
</dbReference>
<keyword evidence="3" id="KW-1185">Reference proteome</keyword>
<dbReference type="InterPro" id="IPR016064">
    <property type="entry name" value="NAD/diacylglycerol_kinase_sf"/>
</dbReference>
<dbReference type="KEGG" id="aace:A0U92_16570"/>
<dbReference type="OrthoDB" id="8557048at2"/>
<protein>
    <submittedName>
        <fullName evidence="2">Diacylglycerol kinase</fullName>
    </submittedName>
</protein>
<dbReference type="SUPFAM" id="SSF111331">
    <property type="entry name" value="NAD kinase/diacylglycerol kinase-like"/>
    <property type="match status" value="1"/>
</dbReference>
<sequence>MPERVALIHNPRSRRNMKNAGQFAEQARARLGPLFLCPEGRNGLTAAVRELARQDVRVVVVDGGDGTVTHVISAILNAYPRERLPALSILPSGNTNLIASDVGCSLREMSALSPLLEKARQGTLMNDVSWRQPVIVSWTDPDRLPVAGMFCGLAAFTRAIELAHNPAILDRYAHDTAIFATVLWGLRLFLRKDVRNQWLGGSPMTLTVDGAAPDTHSRFLFLCTGLHKLSRGVWPFWLDSSPTGGLIYLDILGHPPRLARSLLSVLRGRISARLRASNAYRSGMAATISIRTQDRLVMDGEELEAGTDGLFHLTEGPRMAFVRC</sequence>
<dbReference type="AlphaFoldDB" id="A0A1U9KK18"/>
<proteinExistence type="predicted"/>
<evidence type="ECO:0000313" key="2">
    <source>
        <dbReference type="EMBL" id="AQS86098.1"/>
    </source>
</evidence>
<evidence type="ECO:0000313" key="3">
    <source>
        <dbReference type="Proteomes" id="UP000188937"/>
    </source>
</evidence>
<keyword evidence="2" id="KW-0418">Kinase</keyword>
<dbReference type="InterPro" id="IPR001206">
    <property type="entry name" value="Diacylglycerol_kinase_cat_dom"/>
</dbReference>
<dbReference type="EMBL" id="CP014692">
    <property type="protein sequence ID" value="AQS86098.1"/>
    <property type="molecule type" value="Genomic_DNA"/>
</dbReference>
<organism evidence="2 3">
    <name type="scientific">Acetobacter aceti</name>
    <dbReference type="NCBI Taxonomy" id="435"/>
    <lineage>
        <taxon>Bacteria</taxon>
        <taxon>Pseudomonadati</taxon>
        <taxon>Pseudomonadota</taxon>
        <taxon>Alphaproteobacteria</taxon>
        <taxon>Acetobacterales</taxon>
        <taxon>Acetobacteraceae</taxon>
        <taxon>Acetobacter</taxon>
        <taxon>Acetobacter subgen. Acetobacter</taxon>
    </lineage>
</organism>
<dbReference type="Gene3D" id="3.40.50.10330">
    <property type="entry name" value="Probable inorganic polyphosphate/atp-NAD kinase, domain 1"/>
    <property type="match status" value="1"/>
</dbReference>
<dbReference type="PROSITE" id="PS50146">
    <property type="entry name" value="DAGK"/>
    <property type="match status" value="1"/>
</dbReference>
<gene>
    <name evidence="2" type="ORF">A0U92_16570</name>
</gene>
<feature type="domain" description="DAGKc" evidence="1">
    <location>
        <begin position="1"/>
        <end position="134"/>
    </location>
</feature>
<evidence type="ECO:0000259" key="1">
    <source>
        <dbReference type="PROSITE" id="PS50146"/>
    </source>
</evidence>
<keyword evidence="2" id="KW-0808">Transferase</keyword>
<accession>A0A1U9KK18</accession>
<dbReference type="RefSeq" id="WP_077814104.1">
    <property type="nucleotide sequence ID" value="NZ_CP014692.1"/>
</dbReference>
<dbReference type="GO" id="GO:0016301">
    <property type="term" value="F:kinase activity"/>
    <property type="evidence" value="ECO:0007669"/>
    <property type="project" value="UniProtKB-KW"/>
</dbReference>
<name>A0A1U9KK18_ACEAC</name>
<dbReference type="Pfam" id="PF00781">
    <property type="entry name" value="DAGK_cat"/>
    <property type="match status" value="1"/>
</dbReference>
<dbReference type="InterPro" id="IPR017438">
    <property type="entry name" value="ATP-NAD_kinase_N"/>
</dbReference>
<dbReference type="STRING" id="435.A0U92_16570"/>